<feature type="region of interest" description="Disordered" evidence="1">
    <location>
        <begin position="20"/>
        <end position="39"/>
    </location>
</feature>
<name>A0A0N4VLH9_ENTVE</name>
<organism evidence="4">
    <name type="scientific">Enterobius vermicularis</name>
    <name type="common">Human pinworm</name>
    <dbReference type="NCBI Taxonomy" id="51028"/>
    <lineage>
        <taxon>Eukaryota</taxon>
        <taxon>Metazoa</taxon>
        <taxon>Ecdysozoa</taxon>
        <taxon>Nematoda</taxon>
        <taxon>Chromadorea</taxon>
        <taxon>Rhabditida</taxon>
        <taxon>Spirurina</taxon>
        <taxon>Oxyuridomorpha</taxon>
        <taxon>Oxyuroidea</taxon>
        <taxon>Oxyuridae</taxon>
        <taxon>Enterobius</taxon>
    </lineage>
</organism>
<dbReference type="WBParaSite" id="EVEC_0001174701-mRNA-1">
    <property type="protein sequence ID" value="EVEC_0001174701-mRNA-1"/>
    <property type="gene ID" value="EVEC_0001174701"/>
</dbReference>
<reference evidence="4" key="1">
    <citation type="submission" date="2017-02" db="UniProtKB">
        <authorList>
            <consortium name="WormBaseParasite"/>
        </authorList>
    </citation>
    <scope>IDENTIFICATION</scope>
</reference>
<proteinExistence type="predicted"/>
<dbReference type="OrthoDB" id="5857500at2759"/>
<protein>
    <submittedName>
        <fullName evidence="4">Homeodomain-interacting protein kinase 1</fullName>
    </submittedName>
</protein>
<gene>
    <name evidence="2" type="ORF">EVEC_LOCUS11025</name>
</gene>
<dbReference type="AlphaFoldDB" id="A0A0N4VLH9"/>
<dbReference type="Proteomes" id="UP000274131">
    <property type="component" value="Unassembled WGS sequence"/>
</dbReference>
<keyword evidence="3" id="KW-1185">Reference proteome</keyword>
<sequence length="238" mass="25413">MSSAEITDVVQLSKHCSASSSAHQIQPRSSGSTSSFVCPSQLKASPTSENCSLTVIGCQSQGQFHHSSGQYLSGQTAFYSAPLGHSSSPNHSTQVILQNQLLHSNDSLPVTVAQTSHVQHNNSPTQVPVYTTKIQTYPSVSTAVQPFSLMSRTRPLLCSQTIDSAACLSALDNRRKTFRARASLGVTVASAPSVDKEEYRSPAPEFSKFCKSFDYGASSPRSALNASDNNALVTVKKN</sequence>
<evidence type="ECO:0000313" key="4">
    <source>
        <dbReference type="WBParaSite" id="EVEC_0001174701-mRNA-1"/>
    </source>
</evidence>
<evidence type="ECO:0000256" key="1">
    <source>
        <dbReference type="SAM" id="MobiDB-lite"/>
    </source>
</evidence>
<evidence type="ECO:0000313" key="3">
    <source>
        <dbReference type="Proteomes" id="UP000274131"/>
    </source>
</evidence>
<dbReference type="EMBL" id="UXUI01011489">
    <property type="protein sequence ID" value="VDD96274.1"/>
    <property type="molecule type" value="Genomic_DNA"/>
</dbReference>
<evidence type="ECO:0000313" key="2">
    <source>
        <dbReference type="EMBL" id="VDD96274.1"/>
    </source>
</evidence>
<dbReference type="STRING" id="51028.A0A0N4VLH9"/>
<accession>A0A0N4VLH9</accession>
<reference evidence="2 3" key="2">
    <citation type="submission" date="2018-10" db="EMBL/GenBank/DDBJ databases">
        <authorList>
            <consortium name="Pathogen Informatics"/>
        </authorList>
    </citation>
    <scope>NUCLEOTIDE SEQUENCE [LARGE SCALE GENOMIC DNA]</scope>
</reference>